<dbReference type="AlphaFoldDB" id="A0A1H6WGD2"/>
<gene>
    <name evidence="2" type="ORF">SAMN05192553_102690</name>
</gene>
<dbReference type="RefSeq" id="WP_092171948.1">
    <property type="nucleotide sequence ID" value="NZ_FNZH01000002.1"/>
</dbReference>
<dbReference type="OrthoDB" id="976933at2"/>
<dbReference type="Proteomes" id="UP000199403">
    <property type="component" value="Unassembled WGS sequence"/>
</dbReference>
<organism evidence="2 3">
    <name type="scientific">Cyclobacterium xiamenense</name>
    <dbReference type="NCBI Taxonomy" id="1297121"/>
    <lineage>
        <taxon>Bacteria</taxon>
        <taxon>Pseudomonadati</taxon>
        <taxon>Bacteroidota</taxon>
        <taxon>Cytophagia</taxon>
        <taxon>Cytophagales</taxon>
        <taxon>Cyclobacteriaceae</taxon>
        <taxon>Cyclobacterium</taxon>
    </lineage>
</organism>
<dbReference type="EMBL" id="FNZH01000002">
    <property type="protein sequence ID" value="SEJ16081.1"/>
    <property type="molecule type" value="Genomic_DNA"/>
</dbReference>
<dbReference type="InterPro" id="IPR012334">
    <property type="entry name" value="Pectin_lyas_fold"/>
</dbReference>
<evidence type="ECO:0000313" key="2">
    <source>
        <dbReference type="EMBL" id="SEJ16081.1"/>
    </source>
</evidence>
<proteinExistence type="predicted"/>
<dbReference type="PANTHER" id="PTHR36453">
    <property type="entry name" value="SECRETED PROTEIN-RELATED"/>
    <property type="match status" value="1"/>
</dbReference>
<name>A0A1H6WGD2_9BACT</name>
<dbReference type="Pfam" id="PF07602">
    <property type="entry name" value="DUF1565"/>
    <property type="match status" value="1"/>
</dbReference>
<dbReference type="SUPFAM" id="SSF51126">
    <property type="entry name" value="Pectin lyase-like"/>
    <property type="match status" value="2"/>
</dbReference>
<accession>A0A1H6WGD2</accession>
<dbReference type="STRING" id="1416801.SAMN05192553_102690"/>
<reference evidence="3" key="1">
    <citation type="submission" date="2016-10" db="EMBL/GenBank/DDBJ databases">
        <authorList>
            <person name="Varghese N."/>
            <person name="Submissions S."/>
        </authorList>
    </citation>
    <scope>NUCLEOTIDE SEQUENCE [LARGE SCALE GENOMIC DNA]</scope>
    <source>
        <strain evidence="3">IBRC-M 10761</strain>
    </source>
</reference>
<dbReference type="InterPro" id="IPR011050">
    <property type="entry name" value="Pectin_lyase_fold/virulence"/>
</dbReference>
<keyword evidence="3" id="KW-1185">Reference proteome</keyword>
<sequence>MDEYYVNPSSGNDTFTGSKEQPFATIAKAILEASPGDTIYLARGYTYSALHITGKDGTAGSPYTWAAYGIGTDPIISAFADPAGSWIDEGGNIWSYQNGLFDQVNVLAVAQSNQPVGRWPKPQVAEYYPIDAVSGNASITDNTHLAAAPNFVGGELVSKKRKWTIDRATITGQTSSTISVAGFDTNYVAGNGYFVQNHINCLTEQGDWCYEAGTDTVYFYSTTDPNSLDISISLDEHALHLENSDYHAFHNLIFEGGSSHNIFLEFSHNVSFTGCVSRLAGIDGLKTFVSENATWLDGYMYDVNNHGVNNRDASEGLTVIGSSFVRIASIPGMGQSGSGQQNGVHINNTEHNALIEGNFFFQIGNNGVSYRGNNCYVARNYAEKCGWTVSDAAAFYSFGNFANPDTNVICEYNIAYDCRGNIDGIGGTPKYDTCGFYTDDNCKDNVTRYNIARKCGYGYYIHNNDGVVYRHNIAEDCDVLFRFADDTTQGVSTTRRIRNVDVQFNTLKALPGQKVYEARVLGVFAGDGPFDFGTIDNNQIDAADGSPIQVHLTNNFDNMINLAAWRTDYGFDLNSITDPYDASGTVFFVNDTAVPKAFSLDGVYEDWDQVENATGEVILDPNESVLLFRVGDFPGPGYPVGYLPGVRFVESAS</sequence>
<dbReference type="PANTHER" id="PTHR36453:SF1">
    <property type="entry name" value="RIGHT HANDED BETA HELIX DOMAIN-CONTAINING PROTEIN"/>
    <property type="match status" value="1"/>
</dbReference>
<evidence type="ECO:0000313" key="3">
    <source>
        <dbReference type="Proteomes" id="UP000199403"/>
    </source>
</evidence>
<dbReference type="InterPro" id="IPR011459">
    <property type="entry name" value="DUF1565"/>
</dbReference>
<feature type="domain" description="DUF1565" evidence="1">
    <location>
        <begin position="10"/>
        <end position="48"/>
    </location>
</feature>
<protein>
    <submittedName>
        <fullName evidence="2">Right handed beta helix region</fullName>
    </submittedName>
</protein>
<dbReference type="Gene3D" id="2.160.20.10">
    <property type="entry name" value="Single-stranded right-handed beta-helix, Pectin lyase-like"/>
    <property type="match status" value="1"/>
</dbReference>
<evidence type="ECO:0000259" key="1">
    <source>
        <dbReference type="Pfam" id="PF07602"/>
    </source>
</evidence>